<dbReference type="PROSITE" id="PS50011">
    <property type="entry name" value="PROTEIN_KINASE_DOM"/>
    <property type="match status" value="1"/>
</dbReference>
<evidence type="ECO:0000313" key="5">
    <source>
        <dbReference type="EMBL" id="SPN78966.1"/>
    </source>
</evidence>
<dbReference type="Pfam" id="PF00069">
    <property type="entry name" value="Pkinase"/>
    <property type="match status" value="1"/>
</dbReference>
<dbReference type="Gene3D" id="1.10.510.10">
    <property type="entry name" value="Transferase(Phosphotransferase) domain 1"/>
    <property type="match status" value="1"/>
</dbReference>
<evidence type="ECO:0000256" key="1">
    <source>
        <dbReference type="ARBA" id="ARBA00022741"/>
    </source>
</evidence>
<keyword evidence="6" id="KW-1185">Reference proteome</keyword>
<keyword evidence="1 3" id="KW-0547">Nucleotide-binding</keyword>
<protein>
    <submittedName>
        <fullName evidence="5">Serine/Threonine protein kinase</fullName>
    </submittedName>
</protein>
<evidence type="ECO:0000313" key="6">
    <source>
        <dbReference type="Proteomes" id="UP000273054"/>
    </source>
</evidence>
<dbReference type="PROSITE" id="PS00107">
    <property type="entry name" value="PROTEIN_KINASE_ATP"/>
    <property type="match status" value="1"/>
</dbReference>
<dbReference type="InterPro" id="IPR008271">
    <property type="entry name" value="Ser/Thr_kinase_AS"/>
</dbReference>
<dbReference type="Proteomes" id="UP000273054">
    <property type="component" value="Segment"/>
</dbReference>
<dbReference type="PANTHER" id="PTHR44167:SF24">
    <property type="entry name" value="SERINE_THREONINE-PROTEIN KINASE CHK2"/>
    <property type="match status" value="1"/>
</dbReference>
<dbReference type="InterPro" id="IPR011009">
    <property type="entry name" value="Kinase-like_dom_sf"/>
</dbReference>
<gene>
    <name evidence="5" type="ORF">BRZCDTV_88</name>
</gene>
<sequence>MWGSYTLGKLLGKGEYAEVRVGKKDGQSYAIKKFTKVSNYGIESPQEIALTLQSSHPHIIKGEGYFLWQGEQYLVTELADCDLLTHIRENKPTEEEVLRLFQQLASALAYLQENGFYHCDLKPENVLLKQGQVKLADFGLSGYKSIRPDSCNSFTSPQDYYLNRRIPRRRLEERHVNIFTQKVDYQSSDIWALGMMFVYMLTGKVLFYEKENTLEEYNKFLDDAHVYLVDYGLEERWFAVTDQMLHPDQTKRIRQAREVLDLLSLPYIPGSAPIFYHLDISIIKDAKISIVAYWLEEVFREVNMTEFDMTAIIACFYHVYNDLTNKGQERKIIQCLACACFLLMNKTYSSSIVNPEDILYFAGNTFTKEQLYEQERRVMDKLQGRVFFHTLATLSPSKSVLNKAWGNILYDSALYSTTNLPEYLDNLSV</sequence>
<keyword evidence="5" id="KW-0808">Transferase</keyword>
<dbReference type="PANTHER" id="PTHR44167">
    <property type="entry name" value="OVARIAN-SPECIFIC SERINE/THREONINE-PROTEIN KINASE LOK-RELATED"/>
    <property type="match status" value="1"/>
</dbReference>
<dbReference type="InterPro" id="IPR006671">
    <property type="entry name" value="Cyclin_N"/>
</dbReference>
<feature type="binding site" evidence="3">
    <location>
        <position position="33"/>
    </location>
    <ligand>
        <name>ATP</name>
        <dbReference type="ChEBI" id="CHEBI:30616"/>
    </ligand>
</feature>
<organism evidence="5">
    <name type="scientific">Brazilian cedratvirus IHUMI</name>
    <dbReference type="NCBI Taxonomy" id="2126980"/>
    <lineage>
        <taxon>Viruses</taxon>
        <taxon>Pithoviruses</taxon>
        <taxon>Orthocedratvirinae</taxon>
        <taxon>Alphacedratvirus</taxon>
        <taxon>Alphacedratvirus brasiliense</taxon>
    </lineage>
</organism>
<dbReference type="GO" id="GO:0004674">
    <property type="term" value="F:protein serine/threonine kinase activity"/>
    <property type="evidence" value="ECO:0007669"/>
    <property type="project" value="UniProtKB-KW"/>
</dbReference>
<dbReference type="EMBL" id="LT994651">
    <property type="protein sequence ID" value="SPN78966.1"/>
    <property type="molecule type" value="Genomic_DNA"/>
</dbReference>
<evidence type="ECO:0000259" key="4">
    <source>
        <dbReference type="PROSITE" id="PS50011"/>
    </source>
</evidence>
<dbReference type="InterPro" id="IPR036915">
    <property type="entry name" value="Cyclin-like_sf"/>
</dbReference>
<keyword evidence="2 3" id="KW-0067">ATP-binding</keyword>
<accession>A0A2R8FDC8</accession>
<keyword evidence="5" id="KW-0723">Serine/threonine-protein kinase</keyword>
<name>A0A2R8FDC8_9VIRU</name>
<dbReference type="Gene3D" id="1.10.472.10">
    <property type="entry name" value="Cyclin-like"/>
    <property type="match status" value="1"/>
</dbReference>
<dbReference type="SUPFAM" id="SSF47954">
    <property type="entry name" value="Cyclin-like"/>
    <property type="match status" value="1"/>
</dbReference>
<dbReference type="SMART" id="SM00220">
    <property type="entry name" value="S_TKc"/>
    <property type="match status" value="1"/>
</dbReference>
<dbReference type="InterPro" id="IPR000719">
    <property type="entry name" value="Prot_kinase_dom"/>
</dbReference>
<keyword evidence="5" id="KW-0418">Kinase</keyword>
<dbReference type="CDD" id="cd00180">
    <property type="entry name" value="PKc"/>
    <property type="match status" value="1"/>
</dbReference>
<evidence type="ECO:0000256" key="2">
    <source>
        <dbReference type="ARBA" id="ARBA00022840"/>
    </source>
</evidence>
<feature type="domain" description="Protein kinase" evidence="4">
    <location>
        <begin position="5"/>
        <end position="268"/>
    </location>
</feature>
<evidence type="ECO:0000256" key="3">
    <source>
        <dbReference type="PROSITE-ProRule" id="PRU10141"/>
    </source>
</evidence>
<dbReference type="PROSITE" id="PS00108">
    <property type="entry name" value="PROTEIN_KINASE_ST"/>
    <property type="match status" value="1"/>
</dbReference>
<dbReference type="InterPro" id="IPR017441">
    <property type="entry name" value="Protein_kinase_ATP_BS"/>
</dbReference>
<reference evidence="5" key="1">
    <citation type="submission" date="2018-03" db="EMBL/GenBank/DDBJ databases">
        <authorList>
            <consortium name="Urmite Genomes"/>
        </authorList>
    </citation>
    <scope>NUCLEOTIDE SEQUENCE [LARGE SCALE GENOMIC DNA]</scope>
    <source>
        <strain evidence="5">IHUMI-27.7</strain>
    </source>
</reference>
<dbReference type="SUPFAM" id="SSF56112">
    <property type="entry name" value="Protein kinase-like (PK-like)"/>
    <property type="match status" value="1"/>
</dbReference>
<dbReference type="Pfam" id="PF00134">
    <property type="entry name" value="Cyclin_N"/>
    <property type="match status" value="1"/>
</dbReference>
<dbReference type="GO" id="GO:0005524">
    <property type="term" value="F:ATP binding"/>
    <property type="evidence" value="ECO:0007669"/>
    <property type="project" value="UniProtKB-UniRule"/>
</dbReference>
<proteinExistence type="predicted"/>